<feature type="compositionally biased region" description="Polar residues" evidence="1">
    <location>
        <begin position="1"/>
        <end position="10"/>
    </location>
</feature>
<keyword evidence="3" id="KW-1185">Reference proteome</keyword>
<evidence type="ECO:0000313" key="3">
    <source>
        <dbReference type="Proteomes" id="UP000285146"/>
    </source>
</evidence>
<name>A0A423VN30_9PEZI</name>
<comment type="caution">
    <text evidence="2">The sequence shown here is derived from an EMBL/GenBank/DDBJ whole genome shotgun (WGS) entry which is preliminary data.</text>
</comment>
<dbReference type="OrthoDB" id="10623664at2759"/>
<dbReference type="Proteomes" id="UP000285146">
    <property type="component" value="Unassembled WGS sequence"/>
</dbReference>
<protein>
    <submittedName>
        <fullName evidence="2">Uncharacterized protein</fullName>
    </submittedName>
</protein>
<dbReference type="InParanoid" id="A0A423VN30"/>
<organism evidence="2 3">
    <name type="scientific">Cytospora leucostoma</name>
    <dbReference type="NCBI Taxonomy" id="1230097"/>
    <lineage>
        <taxon>Eukaryota</taxon>
        <taxon>Fungi</taxon>
        <taxon>Dikarya</taxon>
        <taxon>Ascomycota</taxon>
        <taxon>Pezizomycotina</taxon>
        <taxon>Sordariomycetes</taxon>
        <taxon>Sordariomycetidae</taxon>
        <taxon>Diaporthales</taxon>
        <taxon>Cytosporaceae</taxon>
        <taxon>Cytospora</taxon>
    </lineage>
</organism>
<dbReference type="EMBL" id="LKEB01000085">
    <property type="protein sequence ID" value="ROV92414.1"/>
    <property type="molecule type" value="Genomic_DNA"/>
</dbReference>
<gene>
    <name evidence="2" type="ORF">VPNG_09586</name>
</gene>
<reference evidence="2 3" key="1">
    <citation type="submission" date="2015-09" db="EMBL/GenBank/DDBJ databases">
        <title>Host preference determinants of Valsa canker pathogens revealed by comparative genomics.</title>
        <authorList>
            <person name="Yin Z."/>
            <person name="Huang L."/>
        </authorList>
    </citation>
    <scope>NUCLEOTIDE SEQUENCE [LARGE SCALE GENOMIC DNA]</scope>
    <source>
        <strain evidence="2 3">SXYLt</strain>
    </source>
</reference>
<dbReference type="AlphaFoldDB" id="A0A423VN30"/>
<proteinExistence type="predicted"/>
<sequence>MASNKPSMSVTEEDGDSPTTNGTLQMQSCNSATDIIITTTTITTKNAAPPTRRIKIESHTCGQYPLTTISGLTSLSNIFYIVFKRRLHCPGKCANNKIELWNAHPRDVDYIVYWSIAKLAGSFADMQELTVQLKEVSFYTTQSLVLMWLGTDIRDIICFGLSREAWRTLESKFALRRYVNLLVSISDCPRVV</sequence>
<evidence type="ECO:0000256" key="1">
    <source>
        <dbReference type="SAM" id="MobiDB-lite"/>
    </source>
</evidence>
<accession>A0A423VN30</accession>
<feature type="region of interest" description="Disordered" evidence="1">
    <location>
        <begin position="1"/>
        <end position="25"/>
    </location>
</feature>
<evidence type="ECO:0000313" key="2">
    <source>
        <dbReference type="EMBL" id="ROV92414.1"/>
    </source>
</evidence>